<feature type="transmembrane region" description="Helical" evidence="1">
    <location>
        <begin position="78"/>
        <end position="95"/>
    </location>
</feature>
<keyword evidence="1" id="KW-0472">Membrane</keyword>
<sequence>MEVMNAFMKFQNTIGLSMMSENSINIHLPGKIGKKCTVVDDEKLQELIKFIQDKFSYEIAVPPKKELEVPHDFYTSRLWGVGIGTILAIGCITYFSLFNLLGMMLLGASMVASSLIFGLRDQFKTTCNEEYLNKKVGELDNLDPSLTKAFDIGTKAAKSYTVMFQSFFDKAAVLHPRAYYAGIAAQEIKSPANKELRKSIHSKKISI</sequence>
<protein>
    <submittedName>
        <fullName evidence="2">Uncharacterized protein</fullName>
    </submittedName>
</protein>
<dbReference type="EMBL" id="LKHV01000008">
    <property type="protein sequence ID" value="KRG18214.1"/>
    <property type="molecule type" value="Genomic_DNA"/>
</dbReference>
<proteinExistence type="predicted"/>
<keyword evidence="1" id="KW-0812">Transmembrane</keyword>
<dbReference type="AlphaFoldDB" id="A0A0Q9YC76"/>
<reference evidence="2" key="1">
    <citation type="submission" date="2015-09" db="EMBL/GenBank/DDBJ databases">
        <title>Draft Genome Sequences of Two Novel Amoeba-resistant Intranuclear Bacteria, Candidatus Berkiella cookevillensis and Candidatus Berkiella aquae.</title>
        <authorList>
            <person name="Mehari Y.T."/>
            <person name="Arivett B.A."/>
            <person name="Farone A.L."/>
            <person name="Gunderson J.H."/>
            <person name="Farone M.B."/>
        </authorList>
    </citation>
    <scope>NUCLEOTIDE SEQUENCE [LARGE SCALE GENOMIC DNA]</scope>
    <source>
        <strain evidence="2">CC99</strain>
    </source>
</reference>
<keyword evidence="1" id="KW-1133">Transmembrane helix</keyword>
<gene>
    <name evidence="2" type="ORF">CC99x_01656</name>
</gene>
<evidence type="ECO:0000313" key="2">
    <source>
        <dbReference type="EMBL" id="KRG18214.1"/>
    </source>
</evidence>
<name>A0A0Q9YC76_9GAMM</name>
<comment type="caution">
    <text evidence="2">The sequence shown here is derived from an EMBL/GenBank/DDBJ whole genome shotgun (WGS) entry which is preliminary data.</text>
</comment>
<evidence type="ECO:0000256" key="1">
    <source>
        <dbReference type="SAM" id="Phobius"/>
    </source>
</evidence>
<organism evidence="2">
    <name type="scientific">Candidatus Berkiella cookevillensis</name>
    <dbReference type="NCBI Taxonomy" id="437022"/>
    <lineage>
        <taxon>Bacteria</taxon>
        <taxon>Pseudomonadati</taxon>
        <taxon>Pseudomonadota</taxon>
        <taxon>Gammaproteobacteria</taxon>
        <taxon>Candidatus Berkiellales</taxon>
        <taxon>Candidatus Berkiellaceae</taxon>
        <taxon>Candidatus Berkiella</taxon>
    </lineage>
</organism>
<accession>A0A0Q9YC76</accession>